<dbReference type="PaxDb" id="4577-GRMZM2G049068_P01"/>
<feature type="region of interest" description="Disordered" evidence="1">
    <location>
        <begin position="1"/>
        <end position="188"/>
    </location>
</feature>
<dbReference type="InParanoid" id="A0A1D6EH06"/>
<feature type="compositionally biased region" description="Basic and acidic residues" evidence="1">
    <location>
        <begin position="128"/>
        <end position="139"/>
    </location>
</feature>
<feature type="compositionally biased region" description="Low complexity" evidence="1">
    <location>
        <begin position="109"/>
        <end position="120"/>
    </location>
</feature>
<accession>A0A1D6EH06</accession>
<dbReference type="PANTHER" id="PTHR33086">
    <property type="entry name" value="OS05G0468200 PROTEIN-RELATED"/>
    <property type="match status" value="1"/>
</dbReference>
<dbReference type="InterPro" id="IPR011676">
    <property type="entry name" value="DUF1618"/>
</dbReference>
<dbReference type="AlphaFoldDB" id="A0A1D6EH06"/>
<evidence type="ECO:0000313" key="3">
    <source>
        <dbReference type="EMBL" id="ONM19425.1"/>
    </source>
</evidence>
<proteinExistence type="predicted"/>
<dbReference type="ExpressionAtlas" id="A0A1D6EH06">
    <property type="expression patterns" value="baseline"/>
</dbReference>
<organism evidence="4">
    <name type="scientific">Zea mays</name>
    <name type="common">Maize</name>
    <dbReference type="NCBI Taxonomy" id="4577"/>
    <lineage>
        <taxon>Eukaryota</taxon>
        <taxon>Viridiplantae</taxon>
        <taxon>Streptophyta</taxon>
        <taxon>Embryophyta</taxon>
        <taxon>Tracheophyta</taxon>
        <taxon>Spermatophyta</taxon>
        <taxon>Magnoliopsida</taxon>
        <taxon>Liliopsida</taxon>
        <taxon>Poales</taxon>
        <taxon>Poaceae</taxon>
        <taxon>PACMAD clade</taxon>
        <taxon>Panicoideae</taxon>
        <taxon>Andropogonodae</taxon>
        <taxon>Andropogoneae</taxon>
        <taxon>Tripsacinae</taxon>
        <taxon>Zea</taxon>
    </lineage>
</organism>
<name>A0A1D6EH06_MAIZE</name>
<feature type="domain" description="DUF1618" evidence="2">
    <location>
        <begin position="381"/>
        <end position="512"/>
    </location>
</feature>
<gene>
    <name evidence="3" type="ORF">ZEAMMB73_Zm00001d004685</name>
    <name evidence="4" type="ORF">ZEAMMB73_Zm00001d004686</name>
</gene>
<evidence type="ECO:0000256" key="1">
    <source>
        <dbReference type="SAM" id="MobiDB-lite"/>
    </source>
</evidence>
<feature type="compositionally biased region" description="Polar residues" evidence="1">
    <location>
        <begin position="1"/>
        <end position="10"/>
    </location>
</feature>
<evidence type="ECO:0000259" key="2">
    <source>
        <dbReference type="Pfam" id="PF07762"/>
    </source>
</evidence>
<dbReference type="EMBL" id="CM007648">
    <property type="protein sequence ID" value="ONM19426.1"/>
    <property type="molecule type" value="Genomic_DNA"/>
</dbReference>
<feature type="compositionally biased region" description="Basic residues" evidence="1">
    <location>
        <begin position="96"/>
        <end position="107"/>
    </location>
</feature>
<reference evidence="4" key="1">
    <citation type="submission" date="2015-12" db="EMBL/GenBank/DDBJ databases">
        <title>Update maize B73 reference genome by single molecule sequencing technologies.</title>
        <authorList>
            <consortium name="Maize Genome Sequencing Project"/>
            <person name="Ware D."/>
        </authorList>
    </citation>
    <scope>NUCLEOTIDE SEQUENCE [LARGE SCALE GENOMIC DNA]</scope>
    <source>
        <tissue evidence="4">Seedling</tissue>
    </source>
</reference>
<feature type="compositionally biased region" description="Basic residues" evidence="1">
    <location>
        <begin position="38"/>
        <end position="49"/>
    </location>
</feature>
<feature type="compositionally biased region" description="Low complexity" evidence="1">
    <location>
        <begin position="167"/>
        <end position="179"/>
    </location>
</feature>
<dbReference type="Pfam" id="PF07762">
    <property type="entry name" value="DUF1618"/>
    <property type="match status" value="1"/>
</dbReference>
<dbReference type="eggNOG" id="ENOG502RRRR">
    <property type="taxonomic scope" value="Eukaryota"/>
</dbReference>
<feature type="compositionally biased region" description="Basic residues" evidence="1">
    <location>
        <begin position="155"/>
        <end position="166"/>
    </location>
</feature>
<sequence>MTSSSFNVGESSRAREQPASDEVLEFQPRPWVAPQPQPHRRRRRRRRQKQSAPSVTPAMASSSFNVGESSRAREQPASDEVLEFQPRPWVAPQPQPHRRRRRRRRQKQSAPSATPAMASSLFNVGESSRAREQPARDEVLEFQPRPWVAPQPQPHPRRRRQRRHRQSAPSATPAMASSSFNVGESSRAREQTARDVALEFQPRPWVALSSIPIVLDARDERASMLAPGVTDFVFALQHPLLRPSYLVLPGRIVPGPRSLSFPYVVSTCSDRLLFRVTHGGSVWDYSYFLCDIHARTAALLPDVPANLGVSTLPRRSIGLIADRRHVGHYMVAQLQPTSMRTILLCYSTCTDQWTARTLASHPNHEPSGVDGVIAHGGLLWWVDIASGVHVCDPFADNADLHLRFIPLPVCCQMSRLDKLVSPFELVHQRRLIRPSDGKLRYVEIQGVPFVPAANKQPLLNPRVCMFTLVSQENRHYWVHQYTATFADIFADAVLPSGVVPWLALVDPNIPHLLYFFLNRTLFVVDAHAKLVVRRLEYPVDMDKAELRFQTSRFVDAWLLPPRLTSVMLINYLGNAPAGRSGIRETNDEGTDGSDFDQTAALLSQMEIKSQPDRD</sequence>
<dbReference type="EMBL" id="CM007648">
    <property type="protein sequence ID" value="ONM19425.1"/>
    <property type="molecule type" value="Genomic_DNA"/>
</dbReference>
<evidence type="ECO:0000313" key="4">
    <source>
        <dbReference type="EMBL" id="ONM19426.1"/>
    </source>
</evidence>
<dbReference type="OrthoDB" id="667586at2759"/>
<dbReference type="FunCoup" id="A0A1D6EH06">
    <property type="interactions" value="460"/>
</dbReference>
<feature type="compositionally biased region" description="Polar residues" evidence="1">
    <location>
        <begin position="50"/>
        <end position="68"/>
    </location>
</feature>
<protein>
    <recommendedName>
        <fullName evidence="2">DUF1618 domain-containing protein</fullName>
    </recommendedName>
</protein>
<dbReference type="PANTHER" id="PTHR33086:SF58">
    <property type="entry name" value="DUF1618 DOMAIN-CONTAINING PROTEIN"/>
    <property type="match status" value="1"/>
</dbReference>